<dbReference type="Proteomes" id="UP000199167">
    <property type="component" value="Unassembled WGS sequence"/>
</dbReference>
<evidence type="ECO:0000256" key="2">
    <source>
        <dbReference type="ARBA" id="ARBA00004370"/>
    </source>
</evidence>
<evidence type="ECO:0000256" key="7">
    <source>
        <dbReference type="ARBA" id="ARBA00022777"/>
    </source>
</evidence>
<dbReference type="InterPro" id="IPR005467">
    <property type="entry name" value="His_kinase_dom"/>
</dbReference>
<sequence>MKSSLSLRLLIAAAISTLIALLATALLLNHFFRGYFEERVHDELEAWLIALTSQTELNEDGRLVVSELDDPRFRQPLSGYYWQAVTEGSVPVLSASLWAEPLDVPRPKERGTIEFASITGSDDAIYRTGTWLITLMQGSGDVEILLTIAVDEAIVENPISQFSRNVSLAMAVLGAFLVLASWFQVRVGLRPLNKVTSEVNAVKSDPSRRLSNDYAIEVAPLVDEVNALLEDQEQSIRNARTRASTLAHGLKTPLTVMRALAQDLRHEDETTISAEIDAQIDDMQHLVERELARTRDQQTRVAASCEVAPVVARVVKAFQRRVGNAKTKWVIEVSSETRCPFDSFALTELLGNLIDNATKWTKDEIRISAAGSKNDGYLEIADNGPGIPEDKFEIAMQQGQRLDDTVPGHGLGLAIIQDMVAKRDAKLTLDHATSGGLLVRIDWGEPAHTITLKT</sequence>
<gene>
    <name evidence="12" type="ORF">SAMN04488515_1124</name>
</gene>
<feature type="transmembrane region" description="Helical" evidence="10">
    <location>
        <begin position="6"/>
        <end position="28"/>
    </location>
</feature>
<keyword evidence="13" id="KW-1185">Reference proteome</keyword>
<evidence type="ECO:0000256" key="5">
    <source>
        <dbReference type="ARBA" id="ARBA00022679"/>
    </source>
</evidence>
<dbReference type="Gene3D" id="1.10.287.130">
    <property type="match status" value="1"/>
</dbReference>
<evidence type="ECO:0000256" key="6">
    <source>
        <dbReference type="ARBA" id="ARBA00022692"/>
    </source>
</evidence>
<dbReference type="SMART" id="SM00387">
    <property type="entry name" value="HATPase_c"/>
    <property type="match status" value="1"/>
</dbReference>
<keyword evidence="9 10" id="KW-0472">Membrane</keyword>
<dbReference type="GO" id="GO:0000155">
    <property type="term" value="F:phosphorelay sensor kinase activity"/>
    <property type="evidence" value="ECO:0007669"/>
    <property type="project" value="InterPro"/>
</dbReference>
<dbReference type="OrthoDB" id="9815202at2"/>
<accession>A0A1I0PBM4</accession>
<dbReference type="EMBL" id="FOIZ01000001">
    <property type="protein sequence ID" value="SEW11521.1"/>
    <property type="molecule type" value="Genomic_DNA"/>
</dbReference>
<dbReference type="PANTHER" id="PTHR45436">
    <property type="entry name" value="SENSOR HISTIDINE KINASE YKOH"/>
    <property type="match status" value="1"/>
</dbReference>
<reference evidence="12 13" key="1">
    <citation type="submission" date="2016-10" db="EMBL/GenBank/DDBJ databases">
        <authorList>
            <person name="de Groot N.N."/>
        </authorList>
    </citation>
    <scope>NUCLEOTIDE SEQUENCE [LARGE SCALE GENOMIC DNA]</scope>
    <source>
        <strain evidence="12 13">DSM 17925</strain>
    </source>
</reference>
<protein>
    <recommendedName>
        <fullName evidence="3">histidine kinase</fullName>
        <ecNumber evidence="3">2.7.13.3</ecNumber>
    </recommendedName>
</protein>
<comment type="catalytic activity">
    <reaction evidence="1">
        <text>ATP + protein L-histidine = ADP + protein N-phospho-L-histidine.</text>
        <dbReference type="EC" id="2.7.13.3"/>
    </reaction>
</comment>
<dbReference type="Pfam" id="PF02518">
    <property type="entry name" value="HATPase_c"/>
    <property type="match status" value="1"/>
</dbReference>
<comment type="subcellular location">
    <subcellularLocation>
        <location evidence="2">Membrane</location>
    </subcellularLocation>
</comment>
<dbReference type="InterPro" id="IPR036890">
    <property type="entry name" value="HATPase_C_sf"/>
</dbReference>
<dbReference type="PRINTS" id="PR00344">
    <property type="entry name" value="BCTRLSENSOR"/>
</dbReference>
<name>A0A1I0PBM4_9RHOB</name>
<keyword evidence="5" id="KW-0808">Transferase</keyword>
<dbReference type="InterPro" id="IPR004358">
    <property type="entry name" value="Sig_transdc_His_kin-like_C"/>
</dbReference>
<organism evidence="12 13">
    <name type="scientific">Cognatiyoonia koreensis</name>
    <dbReference type="NCBI Taxonomy" id="364200"/>
    <lineage>
        <taxon>Bacteria</taxon>
        <taxon>Pseudomonadati</taxon>
        <taxon>Pseudomonadota</taxon>
        <taxon>Alphaproteobacteria</taxon>
        <taxon>Rhodobacterales</taxon>
        <taxon>Paracoccaceae</taxon>
        <taxon>Cognatiyoonia</taxon>
    </lineage>
</organism>
<feature type="domain" description="Histidine kinase" evidence="11">
    <location>
        <begin position="245"/>
        <end position="447"/>
    </location>
</feature>
<evidence type="ECO:0000256" key="10">
    <source>
        <dbReference type="SAM" id="Phobius"/>
    </source>
</evidence>
<dbReference type="GO" id="GO:0005886">
    <property type="term" value="C:plasma membrane"/>
    <property type="evidence" value="ECO:0007669"/>
    <property type="project" value="TreeGrafter"/>
</dbReference>
<dbReference type="RefSeq" id="WP_131801579.1">
    <property type="nucleotide sequence ID" value="NZ_FOIZ01000001.1"/>
</dbReference>
<keyword evidence="8 10" id="KW-1133">Transmembrane helix</keyword>
<evidence type="ECO:0000256" key="8">
    <source>
        <dbReference type="ARBA" id="ARBA00022989"/>
    </source>
</evidence>
<dbReference type="PANTHER" id="PTHR45436:SF5">
    <property type="entry name" value="SENSOR HISTIDINE KINASE TRCS"/>
    <property type="match status" value="1"/>
</dbReference>
<keyword evidence="4" id="KW-0597">Phosphoprotein</keyword>
<dbReference type="InterPro" id="IPR036097">
    <property type="entry name" value="HisK_dim/P_sf"/>
</dbReference>
<keyword evidence="7 12" id="KW-0418">Kinase</keyword>
<keyword evidence="6 10" id="KW-0812">Transmembrane</keyword>
<dbReference type="Gene3D" id="3.30.565.10">
    <property type="entry name" value="Histidine kinase-like ATPase, C-terminal domain"/>
    <property type="match status" value="1"/>
</dbReference>
<dbReference type="EC" id="2.7.13.3" evidence="3"/>
<dbReference type="InterPro" id="IPR003661">
    <property type="entry name" value="HisK_dim/P_dom"/>
</dbReference>
<dbReference type="InterPro" id="IPR003594">
    <property type="entry name" value="HATPase_dom"/>
</dbReference>
<evidence type="ECO:0000259" key="11">
    <source>
        <dbReference type="PROSITE" id="PS50109"/>
    </source>
</evidence>
<dbReference type="PROSITE" id="PS50109">
    <property type="entry name" value="HIS_KIN"/>
    <property type="match status" value="1"/>
</dbReference>
<evidence type="ECO:0000313" key="13">
    <source>
        <dbReference type="Proteomes" id="UP000199167"/>
    </source>
</evidence>
<evidence type="ECO:0000256" key="9">
    <source>
        <dbReference type="ARBA" id="ARBA00023136"/>
    </source>
</evidence>
<dbReference type="CDD" id="cd00082">
    <property type="entry name" value="HisKA"/>
    <property type="match status" value="1"/>
</dbReference>
<dbReference type="STRING" id="364200.SAMN04488515_1124"/>
<evidence type="ECO:0000313" key="12">
    <source>
        <dbReference type="EMBL" id="SEW11521.1"/>
    </source>
</evidence>
<feature type="transmembrane region" description="Helical" evidence="10">
    <location>
        <begin position="166"/>
        <end position="185"/>
    </location>
</feature>
<dbReference type="AlphaFoldDB" id="A0A1I0PBM4"/>
<dbReference type="InterPro" id="IPR050428">
    <property type="entry name" value="TCS_sensor_his_kinase"/>
</dbReference>
<dbReference type="SUPFAM" id="SSF55874">
    <property type="entry name" value="ATPase domain of HSP90 chaperone/DNA topoisomerase II/histidine kinase"/>
    <property type="match status" value="1"/>
</dbReference>
<evidence type="ECO:0000256" key="4">
    <source>
        <dbReference type="ARBA" id="ARBA00022553"/>
    </source>
</evidence>
<evidence type="ECO:0000256" key="3">
    <source>
        <dbReference type="ARBA" id="ARBA00012438"/>
    </source>
</evidence>
<dbReference type="SUPFAM" id="SSF47384">
    <property type="entry name" value="Homodimeric domain of signal transducing histidine kinase"/>
    <property type="match status" value="1"/>
</dbReference>
<proteinExistence type="predicted"/>
<evidence type="ECO:0000256" key="1">
    <source>
        <dbReference type="ARBA" id="ARBA00000085"/>
    </source>
</evidence>